<feature type="compositionally biased region" description="Polar residues" evidence="1">
    <location>
        <begin position="41"/>
        <end position="56"/>
    </location>
</feature>
<keyword evidence="3" id="KW-1185">Reference proteome</keyword>
<evidence type="ECO:0000256" key="1">
    <source>
        <dbReference type="SAM" id="MobiDB-lite"/>
    </source>
</evidence>
<reference evidence="3" key="2">
    <citation type="journal article" date="2016" name="Sci. Rep.">
        <title>Dictyocaulus viviparus genome, variome and transcriptome elucidate lungworm biology and support future intervention.</title>
        <authorList>
            <person name="McNulty S.N."/>
            <person name="Strube C."/>
            <person name="Rosa B.A."/>
            <person name="Martin J.C."/>
            <person name="Tyagi R."/>
            <person name="Choi Y.J."/>
            <person name="Wang Q."/>
            <person name="Hallsworth Pepin K."/>
            <person name="Zhang X."/>
            <person name="Ozersky P."/>
            <person name="Wilson R.K."/>
            <person name="Sternberg P.W."/>
            <person name="Gasser R.B."/>
            <person name="Mitreva M."/>
        </authorList>
    </citation>
    <scope>NUCLEOTIDE SEQUENCE [LARGE SCALE GENOMIC DNA]</scope>
    <source>
        <strain evidence="3">HannoverDv2000</strain>
    </source>
</reference>
<evidence type="ECO:0000313" key="2">
    <source>
        <dbReference type="EMBL" id="KJH43679.1"/>
    </source>
</evidence>
<feature type="compositionally biased region" description="Basic residues" evidence="1">
    <location>
        <begin position="115"/>
        <end position="129"/>
    </location>
</feature>
<dbReference type="EMBL" id="KN716535">
    <property type="protein sequence ID" value="KJH43679.1"/>
    <property type="molecule type" value="Genomic_DNA"/>
</dbReference>
<feature type="compositionally biased region" description="Basic residues" evidence="1">
    <location>
        <begin position="57"/>
        <end position="73"/>
    </location>
</feature>
<proteinExistence type="predicted"/>
<organism evidence="2 3">
    <name type="scientific">Dictyocaulus viviparus</name>
    <name type="common">Bovine lungworm</name>
    <dbReference type="NCBI Taxonomy" id="29172"/>
    <lineage>
        <taxon>Eukaryota</taxon>
        <taxon>Metazoa</taxon>
        <taxon>Ecdysozoa</taxon>
        <taxon>Nematoda</taxon>
        <taxon>Chromadorea</taxon>
        <taxon>Rhabditida</taxon>
        <taxon>Rhabditina</taxon>
        <taxon>Rhabditomorpha</taxon>
        <taxon>Strongyloidea</taxon>
        <taxon>Metastrongylidae</taxon>
        <taxon>Dictyocaulus</taxon>
    </lineage>
</organism>
<evidence type="ECO:0000313" key="3">
    <source>
        <dbReference type="Proteomes" id="UP000053766"/>
    </source>
</evidence>
<feature type="region of interest" description="Disordered" evidence="1">
    <location>
        <begin position="21"/>
        <end position="134"/>
    </location>
</feature>
<dbReference type="AlphaFoldDB" id="A0A0D8XIT7"/>
<reference evidence="2 3" key="1">
    <citation type="submission" date="2013-11" db="EMBL/GenBank/DDBJ databases">
        <title>Draft genome of the bovine lungworm Dictyocaulus viviparus.</title>
        <authorList>
            <person name="Mitreva M."/>
        </authorList>
    </citation>
    <scope>NUCLEOTIDE SEQUENCE [LARGE SCALE GENOMIC DNA]</scope>
    <source>
        <strain evidence="2 3">HannoverDv2000</strain>
    </source>
</reference>
<name>A0A0D8XIT7_DICVI</name>
<gene>
    <name evidence="2" type="ORF">DICVIV_10298</name>
</gene>
<dbReference type="Proteomes" id="UP000053766">
    <property type="component" value="Unassembled WGS sequence"/>
</dbReference>
<accession>A0A0D8XIT7</accession>
<sequence>MPCTSYRRRVIRNISPSRAASEIHTISNSKRRRSETKTRSVTFANDTFKSSASSASVHRRKNRTLRSSKRRTSSQRSRSVSSSRSQRSSRSRSKRKERVKKTRSTMSDGSEKSKSRSNRGLVKRRRSRRQALTGELVMRCFLRVKTKARKPRRRDSKGRFV</sequence>
<feature type="compositionally biased region" description="Low complexity" evidence="1">
    <location>
        <begin position="74"/>
        <end position="86"/>
    </location>
</feature>
<feature type="compositionally biased region" description="Basic residues" evidence="1">
    <location>
        <begin position="87"/>
        <end position="103"/>
    </location>
</feature>
<protein>
    <submittedName>
        <fullName evidence="2">Uncharacterized protein</fullName>
    </submittedName>
</protein>